<feature type="transmembrane region" description="Helical" evidence="7">
    <location>
        <begin position="24"/>
        <end position="47"/>
    </location>
</feature>
<feature type="transmembrane region" description="Helical" evidence="7">
    <location>
        <begin position="59"/>
        <end position="80"/>
    </location>
</feature>
<dbReference type="EMBL" id="NGKC01000020">
    <property type="protein sequence ID" value="RSU09300.1"/>
    <property type="molecule type" value="Genomic_DNA"/>
</dbReference>
<dbReference type="PROSITE" id="PS00211">
    <property type="entry name" value="ABC_TRANSPORTER_1"/>
    <property type="match status" value="1"/>
</dbReference>
<feature type="domain" description="ABC transmembrane type-1" evidence="9">
    <location>
        <begin position="24"/>
        <end position="305"/>
    </location>
</feature>
<dbReference type="AlphaFoldDB" id="A0A430AMC1"/>
<evidence type="ECO:0000256" key="2">
    <source>
        <dbReference type="ARBA" id="ARBA00022692"/>
    </source>
</evidence>
<dbReference type="PROSITE" id="PS50929">
    <property type="entry name" value="ABC_TM1F"/>
    <property type="match status" value="1"/>
</dbReference>
<feature type="transmembrane region" description="Helical" evidence="7">
    <location>
        <begin position="160"/>
        <end position="179"/>
    </location>
</feature>
<evidence type="ECO:0000256" key="4">
    <source>
        <dbReference type="ARBA" id="ARBA00022840"/>
    </source>
</evidence>
<evidence type="ECO:0000313" key="10">
    <source>
        <dbReference type="EMBL" id="RSU09300.1"/>
    </source>
</evidence>
<evidence type="ECO:0000256" key="7">
    <source>
        <dbReference type="SAM" id="Phobius"/>
    </source>
</evidence>
<feature type="transmembrane region" description="Helical" evidence="7">
    <location>
        <begin position="132"/>
        <end position="154"/>
    </location>
</feature>
<dbReference type="SUPFAM" id="SSF52540">
    <property type="entry name" value="P-loop containing nucleoside triphosphate hydrolases"/>
    <property type="match status" value="1"/>
</dbReference>
<dbReference type="Pfam" id="PF00664">
    <property type="entry name" value="ABC_membrane"/>
    <property type="match status" value="1"/>
</dbReference>
<feature type="transmembrane region" description="Helical" evidence="7">
    <location>
        <begin position="276"/>
        <end position="297"/>
    </location>
</feature>
<dbReference type="SUPFAM" id="SSF90123">
    <property type="entry name" value="ABC transporter transmembrane region"/>
    <property type="match status" value="1"/>
</dbReference>
<feature type="domain" description="ABC transporter" evidence="8">
    <location>
        <begin position="334"/>
        <end position="529"/>
    </location>
</feature>
<keyword evidence="3" id="KW-0547">Nucleotide-binding</keyword>
<protein>
    <recommendedName>
        <fullName evidence="12">ABC transporter domain-containing protein</fullName>
    </recommendedName>
</protein>
<comment type="caution">
    <text evidence="10">The sequence shown here is derived from an EMBL/GenBank/DDBJ whole genome shotgun (WGS) entry which is preliminary data.</text>
</comment>
<proteinExistence type="predicted"/>
<dbReference type="InterPro" id="IPR003439">
    <property type="entry name" value="ABC_transporter-like_ATP-bd"/>
</dbReference>
<dbReference type="PANTHER" id="PTHR24221:SF654">
    <property type="entry name" value="ATP-BINDING CASSETTE SUB-FAMILY B MEMBER 6"/>
    <property type="match status" value="1"/>
</dbReference>
<dbReference type="OrthoDB" id="2193867at2"/>
<dbReference type="GO" id="GO:0005886">
    <property type="term" value="C:plasma membrane"/>
    <property type="evidence" value="ECO:0007669"/>
    <property type="project" value="UniProtKB-SubCell"/>
</dbReference>
<keyword evidence="2 7" id="KW-0812">Transmembrane</keyword>
<dbReference type="Proteomes" id="UP000286773">
    <property type="component" value="Unassembled WGS sequence"/>
</dbReference>
<evidence type="ECO:0000256" key="5">
    <source>
        <dbReference type="ARBA" id="ARBA00022989"/>
    </source>
</evidence>
<gene>
    <name evidence="10" type="ORF">CBF27_12865</name>
</gene>
<dbReference type="InterPro" id="IPR011527">
    <property type="entry name" value="ABC1_TM_dom"/>
</dbReference>
<evidence type="ECO:0000259" key="9">
    <source>
        <dbReference type="PROSITE" id="PS50929"/>
    </source>
</evidence>
<dbReference type="Gene3D" id="1.20.1560.10">
    <property type="entry name" value="ABC transporter type 1, transmembrane domain"/>
    <property type="match status" value="1"/>
</dbReference>
<evidence type="ECO:0000313" key="11">
    <source>
        <dbReference type="Proteomes" id="UP000286773"/>
    </source>
</evidence>
<name>A0A430AMC1_9ENTE</name>
<dbReference type="GO" id="GO:0016887">
    <property type="term" value="F:ATP hydrolysis activity"/>
    <property type="evidence" value="ECO:0007669"/>
    <property type="project" value="InterPro"/>
</dbReference>
<evidence type="ECO:0008006" key="12">
    <source>
        <dbReference type="Google" id="ProtNLM"/>
    </source>
</evidence>
<dbReference type="GO" id="GO:0140359">
    <property type="term" value="F:ABC-type transporter activity"/>
    <property type="evidence" value="ECO:0007669"/>
    <property type="project" value="InterPro"/>
</dbReference>
<dbReference type="PANTHER" id="PTHR24221">
    <property type="entry name" value="ATP-BINDING CASSETTE SUB-FAMILY B"/>
    <property type="match status" value="1"/>
</dbReference>
<dbReference type="InterPro" id="IPR003593">
    <property type="entry name" value="AAA+_ATPase"/>
</dbReference>
<evidence type="ECO:0000256" key="1">
    <source>
        <dbReference type="ARBA" id="ARBA00004651"/>
    </source>
</evidence>
<dbReference type="InterPro" id="IPR017871">
    <property type="entry name" value="ABC_transporter-like_CS"/>
</dbReference>
<dbReference type="SMART" id="SM00382">
    <property type="entry name" value="AAA"/>
    <property type="match status" value="1"/>
</dbReference>
<dbReference type="InterPro" id="IPR039421">
    <property type="entry name" value="Type_1_exporter"/>
</dbReference>
<keyword evidence="5 7" id="KW-1133">Transmembrane helix</keyword>
<dbReference type="InterPro" id="IPR027417">
    <property type="entry name" value="P-loop_NTPase"/>
</dbReference>
<reference evidence="10 11" key="1">
    <citation type="submission" date="2017-05" db="EMBL/GenBank/DDBJ databases">
        <title>Vagococcus spp. assemblies.</title>
        <authorList>
            <person name="Gulvik C.A."/>
        </authorList>
    </citation>
    <scope>NUCLEOTIDE SEQUENCE [LARGE SCALE GENOMIC DNA]</scope>
    <source>
        <strain evidence="10 11">LMG 24798</strain>
    </source>
</reference>
<keyword evidence="6 7" id="KW-0472">Membrane</keyword>
<dbReference type="RefSeq" id="WP_126814960.1">
    <property type="nucleotide sequence ID" value="NZ_NGKC01000020.1"/>
</dbReference>
<dbReference type="GO" id="GO:0034040">
    <property type="term" value="F:ATPase-coupled lipid transmembrane transporter activity"/>
    <property type="evidence" value="ECO:0007669"/>
    <property type="project" value="TreeGrafter"/>
</dbReference>
<keyword evidence="11" id="KW-1185">Reference proteome</keyword>
<keyword evidence="4" id="KW-0067">ATP-binding</keyword>
<accession>A0A430AMC1</accession>
<dbReference type="InterPro" id="IPR036640">
    <property type="entry name" value="ABC1_TM_sf"/>
</dbReference>
<dbReference type="PROSITE" id="PS50893">
    <property type="entry name" value="ABC_TRANSPORTER_2"/>
    <property type="match status" value="1"/>
</dbReference>
<evidence type="ECO:0000256" key="3">
    <source>
        <dbReference type="ARBA" id="ARBA00022741"/>
    </source>
</evidence>
<dbReference type="GO" id="GO:0005524">
    <property type="term" value="F:ATP binding"/>
    <property type="evidence" value="ECO:0007669"/>
    <property type="project" value="UniProtKB-KW"/>
</dbReference>
<sequence length="530" mass="61523">MRDILNQYKKLPRFSKNVRNKIRLYLILNFLISIVSVTPSLLTKYLFSNIVKENSLKKIMIWIFMTLITIIIYNILYFYFVSFEGDRLATVISNELRLEQLKRYYQIPIIKTSTMERSLIFNSVYGETTMIAVTYVNILTLLILTFQIIFYFFIILTNSLLFGLLSIFLVILYGLSTVFNTNKFQQSVEDERVAMDKLTGRIHEAVDMHKDVQIYNNAPYILEYVNKKLKIWEKVRIRYNFWYTLMLQIPQVLADLCPALIYGIGSLLIIKNQATLADMIFASQFIPILFSVVKMFASMMVEQKNSVPYFKRFFSIFDAVPKSEPNINYRSVPINIKNKKIFRKNRLLFKINELIIQDYGIYLIKGTNGTGKSTLLTQMAGLGDEKSEVVVSKELYGYFDNLGMIIEGTTTDNIIFGNGAVNQYFYDIVEILNIDFLNKKIKNSSSLSLGQKQKILLARFFFSSIEKKILFLDEPFSNLDGSTIESLIKYLKKLSIRKGIVLISHDAFADQLSDSIYLIDPKSKEIKRIK</sequence>
<evidence type="ECO:0000259" key="8">
    <source>
        <dbReference type="PROSITE" id="PS50893"/>
    </source>
</evidence>
<dbReference type="Gene3D" id="3.40.50.300">
    <property type="entry name" value="P-loop containing nucleotide triphosphate hydrolases"/>
    <property type="match status" value="1"/>
</dbReference>
<organism evidence="10 11">
    <name type="scientific">Vagococcus acidifermentans</name>
    <dbReference type="NCBI Taxonomy" id="564710"/>
    <lineage>
        <taxon>Bacteria</taxon>
        <taxon>Bacillati</taxon>
        <taxon>Bacillota</taxon>
        <taxon>Bacilli</taxon>
        <taxon>Lactobacillales</taxon>
        <taxon>Enterococcaceae</taxon>
        <taxon>Vagococcus</taxon>
    </lineage>
</organism>
<evidence type="ECO:0000256" key="6">
    <source>
        <dbReference type="ARBA" id="ARBA00023136"/>
    </source>
</evidence>
<feature type="transmembrane region" description="Helical" evidence="7">
    <location>
        <begin position="252"/>
        <end position="270"/>
    </location>
</feature>
<comment type="subcellular location">
    <subcellularLocation>
        <location evidence="1">Cell membrane</location>
        <topology evidence="1">Multi-pass membrane protein</topology>
    </subcellularLocation>
</comment>
<dbReference type="Pfam" id="PF00005">
    <property type="entry name" value="ABC_tran"/>
    <property type="match status" value="1"/>
</dbReference>